<evidence type="ECO:0000313" key="4">
    <source>
        <dbReference type="Proteomes" id="UP000612282"/>
    </source>
</evidence>
<dbReference type="EMBL" id="BOMG01000112">
    <property type="protein sequence ID" value="GID60709.1"/>
    <property type="molecule type" value="Genomic_DNA"/>
</dbReference>
<protein>
    <submittedName>
        <fullName evidence="3">Serine hydrolase</fullName>
    </submittedName>
</protein>
<keyword evidence="4" id="KW-1185">Reference proteome</keyword>
<evidence type="ECO:0000259" key="1">
    <source>
        <dbReference type="Pfam" id="PF00144"/>
    </source>
</evidence>
<dbReference type="Pfam" id="PF00144">
    <property type="entry name" value="Beta-lactamase"/>
    <property type="match status" value="1"/>
</dbReference>
<accession>A0ABQ3XQF3</accession>
<dbReference type="PANTHER" id="PTHR46825">
    <property type="entry name" value="D-ALANYL-D-ALANINE-CARBOXYPEPTIDASE/ENDOPEPTIDASE AMPH"/>
    <property type="match status" value="1"/>
</dbReference>
<gene>
    <name evidence="3" type="ORF">Aco03nite_091130</name>
</gene>
<dbReference type="Pfam" id="PF24491">
    <property type="entry name" value="DUF7586"/>
    <property type="match status" value="1"/>
</dbReference>
<dbReference type="InterPro" id="IPR001466">
    <property type="entry name" value="Beta-lactam-related"/>
</dbReference>
<dbReference type="InterPro" id="IPR050491">
    <property type="entry name" value="AmpC-like"/>
</dbReference>
<keyword evidence="3" id="KW-0378">Hydrolase</keyword>
<feature type="domain" description="DUF7586" evidence="2">
    <location>
        <begin position="370"/>
        <end position="456"/>
    </location>
</feature>
<dbReference type="InterPro" id="IPR012338">
    <property type="entry name" value="Beta-lactam/transpept-like"/>
</dbReference>
<proteinExistence type="predicted"/>
<dbReference type="PANTHER" id="PTHR46825:SF7">
    <property type="entry name" value="D-ALANYL-D-ALANINE CARBOXYPEPTIDASE"/>
    <property type="match status" value="1"/>
</dbReference>
<comment type="caution">
    <text evidence="3">The sequence shown here is derived from an EMBL/GenBank/DDBJ whole genome shotgun (WGS) entry which is preliminary data.</text>
</comment>
<dbReference type="Proteomes" id="UP000612282">
    <property type="component" value="Unassembled WGS sequence"/>
</dbReference>
<dbReference type="InterPro" id="IPR056008">
    <property type="entry name" value="DUF7586"/>
</dbReference>
<sequence>MPALERSGGAGMSTPGPQFERAVRRAQADGRVPAISVALHRADREPWVCTVGASGNPDHPLGVHSRFRIGSVTKTFTAVLVMQARDDGLLDLDQPISAYLDVPAHGDATIRRLLSHTAGFQREPHGDVWDTLLAPDTGRLLAELDRAERVLPNARRYHYSNLGPAVLGHLVAELRGGTWAEILADRILAPLGLTRTTVPAPPEAVVGYLVDTYSDAARPEPPVDLAGVGPAAQLWSTAGDMATWAAFLTSPEIVDPDAKVLAAATVDEMRWPLTTTDETLWAAGFGLGLILAPEGKRITHVGHDGAMPGFLAGVYGRRGGDGNPGALGCAVLGSSGTAGEINDLVHELLRLAVDLDPAEIRTWRPAPPAPAAFRSVLGRWWGEGTEFVFAWHDGQLQARAVDAPASRPPAVFEPLDGQPDVLRTASGREVGELLRLTRDDTGAVTRMHWATYRFTRRQEAFDGGWASDGPE</sequence>
<name>A0ABQ3XQF3_9ACTN</name>
<dbReference type="GO" id="GO:0016787">
    <property type="term" value="F:hydrolase activity"/>
    <property type="evidence" value="ECO:0007669"/>
    <property type="project" value="UniProtKB-KW"/>
</dbReference>
<dbReference type="SUPFAM" id="SSF56601">
    <property type="entry name" value="beta-lactamase/transpeptidase-like"/>
    <property type="match status" value="1"/>
</dbReference>
<dbReference type="Gene3D" id="3.40.710.10">
    <property type="entry name" value="DD-peptidase/beta-lactamase superfamily"/>
    <property type="match status" value="1"/>
</dbReference>
<evidence type="ECO:0000259" key="2">
    <source>
        <dbReference type="Pfam" id="PF24491"/>
    </source>
</evidence>
<evidence type="ECO:0000313" key="3">
    <source>
        <dbReference type="EMBL" id="GID60709.1"/>
    </source>
</evidence>
<reference evidence="3 4" key="1">
    <citation type="submission" date="2021-01" db="EMBL/GenBank/DDBJ databases">
        <title>Whole genome shotgun sequence of Actinoplanes couchii NBRC 106145.</title>
        <authorList>
            <person name="Komaki H."/>
            <person name="Tamura T."/>
        </authorList>
    </citation>
    <scope>NUCLEOTIDE SEQUENCE [LARGE SCALE GENOMIC DNA]</scope>
    <source>
        <strain evidence="3 4">NBRC 106145</strain>
    </source>
</reference>
<organism evidence="3 4">
    <name type="scientific">Actinoplanes couchii</name>
    <dbReference type="NCBI Taxonomy" id="403638"/>
    <lineage>
        <taxon>Bacteria</taxon>
        <taxon>Bacillati</taxon>
        <taxon>Actinomycetota</taxon>
        <taxon>Actinomycetes</taxon>
        <taxon>Micromonosporales</taxon>
        <taxon>Micromonosporaceae</taxon>
        <taxon>Actinoplanes</taxon>
    </lineage>
</organism>
<feature type="domain" description="Beta-lactamase-related" evidence="1">
    <location>
        <begin position="19"/>
        <end position="314"/>
    </location>
</feature>